<evidence type="ECO:0000313" key="2">
    <source>
        <dbReference type="Proteomes" id="UP000799772"/>
    </source>
</evidence>
<dbReference type="Proteomes" id="UP000799772">
    <property type="component" value="Unassembled WGS sequence"/>
</dbReference>
<reference evidence="1" key="1">
    <citation type="journal article" date="2020" name="Stud. Mycol.">
        <title>101 Dothideomycetes genomes: a test case for predicting lifestyles and emergence of pathogens.</title>
        <authorList>
            <person name="Haridas S."/>
            <person name="Albert R."/>
            <person name="Binder M."/>
            <person name="Bloem J."/>
            <person name="Labutti K."/>
            <person name="Salamov A."/>
            <person name="Andreopoulos B."/>
            <person name="Baker S."/>
            <person name="Barry K."/>
            <person name="Bills G."/>
            <person name="Bluhm B."/>
            <person name="Cannon C."/>
            <person name="Castanera R."/>
            <person name="Culley D."/>
            <person name="Daum C."/>
            <person name="Ezra D."/>
            <person name="Gonzalez J."/>
            <person name="Henrissat B."/>
            <person name="Kuo A."/>
            <person name="Liang C."/>
            <person name="Lipzen A."/>
            <person name="Lutzoni F."/>
            <person name="Magnuson J."/>
            <person name="Mondo S."/>
            <person name="Nolan M."/>
            <person name="Ohm R."/>
            <person name="Pangilinan J."/>
            <person name="Park H.-J."/>
            <person name="Ramirez L."/>
            <person name="Alfaro M."/>
            <person name="Sun H."/>
            <person name="Tritt A."/>
            <person name="Yoshinaga Y."/>
            <person name="Zwiers L.-H."/>
            <person name="Turgeon B."/>
            <person name="Goodwin S."/>
            <person name="Spatafora J."/>
            <person name="Crous P."/>
            <person name="Grigoriev I."/>
        </authorList>
    </citation>
    <scope>NUCLEOTIDE SEQUENCE</scope>
    <source>
        <strain evidence="1">CBS 133067</strain>
    </source>
</reference>
<evidence type="ECO:0000313" key="1">
    <source>
        <dbReference type="EMBL" id="KAF2098155.1"/>
    </source>
</evidence>
<accession>A0A9P4M5R9</accession>
<organism evidence="1 2">
    <name type="scientific">Rhizodiscina lignyota</name>
    <dbReference type="NCBI Taxonomy" id="1504668"/>
    <lineage>
        <taxon>Eukaryota</taxon>
        <taxon>Fungi</taxon>
        <taxon>Dikarya</taxon>
        <taxon>Ascomycota</taxon>
        <taxon>Pezizomycotina</taxon>
        <taxon>Dothideomycetes</taxon>
        <taxon>Pleosporomycetidae</taxon>
        <taxon>Aulographales</taxon>
        <taxon>Rhizodiscinaceae</taxon>
        <taxon>Rhizodiscina</taxon>
    </lineage>
</organism>
<dbReference type="EMBL" id="ML978127">
    <property type="protein sequence ID" value="KAF2098155.1"/>
    <property type="molecule type" value="Genomic_DNA"/>
</dbReference>
<proteinExistence type="predicted"/>
<name>A0A9P4M5R9_9PEZI</name>
<gene>
    <name evidence="1" type="ORF">NA57DRAFT_76949</name>
</gene>
<comment type="caution">
    <text evidence="1">The sequence shown here is derived from an EMBL/GenBank/DDBJ whole genome shotgun (WGS) entry which is preliminary data.</text>
</comment>
<sequence>MARPLLFCIADEAKPFARKLLHARDPRNFYLADSRACPSERPRLKTELKDDETLETDFIGASEEDCQQWSLEMGPQVKFIEYDIIAIADARSAKDDILSLQYYPLFEEPVEYEKFGPLPPRLNVGNNFRIDYKDAFKSPST</sequence>
<protein>
    <submittedName>
        <fullName evidence="1">Uncharacterized protein</fullName>
    </submittedName>
</protein>
<keyword evidence="2" id="KW-1185">Reference proteome</keyword>
<dbReference type="OrthoDB" id="4456803at2759"/>
<dbReference type="AlphaFoldDB" id="A0A9P4M5R9"/>